<evidence type="ECO:0000256" key="23">
    <source>
        <dbReference type="ARBA" id="ARBA00023136"/>
    </source>
</evidence>
<organism evidence="32 33">
    <name type="scientific">Takifugu flavidus</name>
    <name type="common">sansaifugu</name>
    <dbReference type="NCBI Taxonomy" id="433684"/>
    <lineage>
        <taxon>Eukaryota</taxon>
        <taxon>Metazoa</taxon>
        <taxon>Chordata</taxon>
        <taxon>Craniata</taxon>
        <taxon>Vertebrata</taxon>
        <taxon>Euteleostomi</taxon>
        <taxon>Actinopterygii</taxon>
        <taxon>Neopterygii</taxon>
        <taxon>Teleostei</taxon>
        <taxon>Neoteleostei</taxon>
        <taxon>Acanthomorphata</taxon>
        <taxon>Eupercaria</taxon>
        <taxon>Tetraodontiformes</taxon>
        <taxon>Tetradontoidea</taxon>
        <taxon>Tetraodontidae</taxon>
        <taxon>Takifugu</taxon>
    </lineage>
</organism>
<evidence type="ECO:0000256" key="27">
    <source>
        <dbReference type="ARBA" id="ARBA00023288"/>
    </source>
</evidence>
<feature type="domain" description="Olfactomedin-like" evidence="31">
    <location>
        <begin position="238"/>
        <end position="498"/>
    </location>
</feature>
<reference evidence="32 33" key="1">
    <citation type="submission" date="2019-04" db="EMBL/GenBank/DDBJ databases">
        <title>Chromosome genome assembly for Takifugu flavidus.</title>
        <authorList>
            <person name="Xiao S."/>
        </authorList>
    </citation>
    <scope>NUCLEOTIDE SEQUENCE [LARGE SCALE GENOMIC DNA]</scope>
    <source>
        <strain evidence="32">HTHZ2018</strain>
        <tissue evidence="32">Muscle</tissue>
    </source>
</reference>
<keyword evidence="22" id="KW-0496">Mitochondrion</keyword>
<comment type="caution">
    <text evidence="32">The sequence shown here is derived from an EMBL/GenBank/DDBJ whole genome shotgun (WGS) entry which is preliminary data.</text>
</comment>
<keyword evidence="18" id="KW-0106">Calcium</keyword>
<evidence type="ECO:0000256" key="4">
    <source>
        <dbReference type="ARBA" id="ARBA00004427"/>
    </source>
</evidence>
<dbReference type="InterPro" id="IPR003112">
    <property type="entry name" value="Olfac-like_dom"/>
</dbReference>
<evidence type="ECO:0000256" key="12">
    <source>
        <dbReference type="ARBA" id="ARBA00022530"/>
    </source>
</evidence>
<dbReference type="GO" id="GO:0046872">
    <property type="term" value="F:metal ion binding"/>
    <property type="evidence" value="ECO:0007669"/>
    <property type="project" value="UniProtKB-KW"/>
</dbReference>
<name>A0A5C6NZC1_9TELE</name>
<dbReference type="PROSITE" id="PS51132">
    <property type="entry name" value="OLF"/>
    <property type="match status" value="1"/>
</dbReference>
<evidence type="ECO:0000256" key="19">
    <source>
        <dbReference type="ARBA" id="ARBA00023034"/>
    </source>
</evidence>
<gene>
    <name evidence="32" type="ORF">D4764_15G0002760</name>
</gene>
<dbReference type="Proteomes" id="UP000324091">
    <property type="component" value="Chromosome 15"/>
</dbReference>
<dbReference type="PANTHER" id="PTHR23192:SF33">
    <property type="entry name" value="MYOCILIN"/>
    <property type="match status" value="1"/>
</dbReference>
<evidence type="ECO:0000256" key="11">
    <source>
        <dbReference type="ARBA" id="ARBA00022525"/>
    </source>
</evidence>
<evidence type="ECO:0000256" key="10">
    <source>
        <dbReference type="ARBA" id="ARBA00017216"/>
    </source>
</evidence>
<keyword evidence="25" id="KW-1015">Disulfide bond</keyword>
<evidence type="ECO:0000256" key="8">
    <source>
        <dbReference type="ARBA" id="ARBA00004555"/>
    </source>
</evidence>
<evidence type="ECO:0000256" key="26">
    <source>
        <dbReference type="ARBA" id="ARBA00023273"/>
    </source>
</evidence>
<dbReference type="GO" id="GO:0001649">
    <property type="term" value="P:osteoblast differentiation"/>
    <property type="evidence" value="ECO:0007669"/>
    <property type="project" value="TreeGrafter"/>
</dbReference>
<keyword evidence="11" id="KW-0964">Secreted</keyword>
<dbReference type="GO" id="GO:0005794">
    <property type="term" value="C:Golgi apparatus"/>
    <property type="evidence" value="ECO:0007669"/>
    <property type="project" value="UniProtKB-SubCell"/>
</dbReference>
<evidence type="ECO:0000256" key="2">
    <source>
        <dbReference type="ARBA" id="ARBA00004273"/>
    </source>
</evidence>
<evidence type="ECO:0000256" key="6">
    <source>
        <dbReference type="ARBA" id="ARBA00004541"/>
    </source>
</evidence>
<evidence type="ECO:0000256" key="22">
    <source>
        <dbReference type="ARBA" id="ARBA00023128"/>
    </source>
</evidence>
<dbReference type="GO" id="GO:0005743">
    <property type="term" value="C:mitochondrial inner membrane"/>
    <property type="evidence" value="ECO:0007669"/>
    <property type="project" value="UniProtKB-SubCell"/>
</dbReference>
<dbReference type="GO" id="GO:0031410">
    <property type="term" value="C:cytoplasmic vesicle"/>
    <property type="evidence" value="ECO:0007669"/>
    <property type="project" value="UniProtKB-SubCell"/>
</dbReference>
<keyword evidence="26" id="KW-0966">Cell projection</keyword>
<accession>A0A5C6NZC1</accession>
<evidence type="ECO:0000256" key="13">
    <source>
        <dbReference type="ARBA" id="ARBA00022723"/>
    </source>
</evidence>
<evidence type="ECO:0000256" key="25">
    <source>
        <dbReference type="ARBA" id="ARBA00023157"/>
    </source>
</evidence>
<dbReference type="AlphaFoldDB" id="A0A5C6NZC1"/>
<dbReference type="SMART" id="SM00284">
    <property type="entry name" value="OLF"/>
    <property type="match status" value="1"/>
</dbReference>
<keyword evidence="19" id="KW-0333">Golgi apparatus</keyword>
<feature type="compositionally biased region" description="Polar residues" evidence="30">
    <location>
        <begin position="1"/>
        <end position="12"/>
    </location>
</feature>
<dbReference type="GO" id="GO:0005929">
    <property type="term" value="C:cilium"/>
    <property type="evidence" value="ECO:0007669"/>
    <property type="project" value="UniProtKB-SubCell"/>
</dbReference>
<keyword evidence="27" id="KW-0449">Lipoprotein</keyword>
<keyword evidence="15" id="KW-1000">Mitochondrion outer membrane</keyword>
<evidence type="ECO:0000256" key="3">
    <source>
        <dbReference type="ARBA" id="ARBA00004294"/>
    </source>
</evidence>
<sequence>MQTVTSADQGQPASPREPSRDATFATFAISHKQLHLSSKPDSTCRMWIQVLILCLSCLSQSEQQRPSPRRPGDQAGQCQYTFTVSGPVEASCSGGGVKVELDGVLSRLTLLEALVGRLLAGVEGSSGAAAEATGEEVLQEAYTQVTLERNQLEQEKEGLNVQVLELQRRLDEQVREAESLRRKPCPQTHTSGGSQLQDRPARDPEYNSGNGAYQEMKAEVTEVPASHLLPDGNQTFTGCGELVSVGDPVMHQKADSITGKYGVWLKDPEPRSSPYSNETVWRVDAVGKEVLQLFAYKDLDQFAQGFPMKVLVLPEPLESTGATVYRGSLYYQRKRSRTLIRYDLASESLAARLDLPHAGFHGQHPYSWGGYTDIDLAVDEQGLWVIYSTSKARGAIVISQLDPESLEVKKTWDTKIRKSTVANAFMICGRLYTVASYTAANTTINYMFDTASRLGRAISVPFKNKYHYNSMVDYNHAERKLYAWDNFHMVTYDVTLGSAAHRSS</sequence>
<evidence type="ECO:0000256" key="15">
    <source>
        <dbReference type="ARBA" id="ARBA00022787"/>
    </source>
</evidence>
<keyword evidence="14" id="KW-0732">Signal</keyword>
<evidence type="ECO:0000256" key="5">
    <source>
        <dbReference type="ARBA" id="ARBA00004498"/>
    </source>
</evidence>
<dbReference type="GO" id="GO:0005741">
    <property type="term" value="C:mitochondrial outer membrane"/>
    <property type="evidence" value="ECO:0007669"/>
    <property type="project" value="UniProtKB-SubCell"/>
</dbReference>
<dbReference type="GO" id="GO:0005758">
    <property type="term" value="C:mitochondrial intermembrane space"/>
    <property type="evidence" value="ECO:0007669"/>
    <property type="project" value="UniProtKB-SubCell"/>
</dbReference>
<evidence type="ECO:0000256" key="7">
    <source>
        <dbReference type="ARBA" id="ARBA00004550"/>
    </source>
</evidence>
<dbReference type="GO" id="GO:0007165">
    <property type="term" value="P:signal transduction"/>
    <property type="evidence" value="ECO:0007669"/>
    <property type="project" value="TreeGrafter"/>
</dbReference>
<keyword evidence="17" id="KW-0256">Endoplasmic reticulum</keyword>
<evidence type="ECO:0000256" key="29">
    <source>
        <dbReference type="PROSITE-ProRule" id="PRU00446"/>
    </source>
</evidence>
<keyword evidence="20" id="KW-0175">Coiled coil</keyword>
<evidence type="ECO:0000259" key="31">
    <source>
        <dbReference type="PROSITE" id="PS51132"/>
    </source>
</evidence>
<dbReference type="GO" id="GO:0005615">
    <property type="term" value="C:extracellular space"/>
    <property type="evidence" value="ECO:0007669"/>
    <property type="project" value="TreeGrafter"/>
</dbReference>
<evidence type="ECO:0000256" key="20">
    <source>
        <dbReference type="ARBA" id="ARBA00023054"/>
    </source>
</evidence>
<keyword evidence="21" id="KW-0969">Cilium</keyword>
<evidence type="ECO:0000256" key="14">
    <source>
        <dbReference type="ARBA" id="ARBA00022729"/>
    </source>
</evidence>
<dbReference type="InterPro" id="IPR050605">
    <property type="entry name" value="Olfactomedin-like_domain"/>
</dbReference>
<evidence type="ECO:0000256" key="9">
    <source>
        <dbReference type="ARBA" id="ARBA00004569"/>
    </source>
</evidence>
<evidence type="ECO:0000256" key="16">
    <source>
        <dbReference type="ARBA" id="ARBA00022792"/>
    </source>
</evidence>
<keyword evidence="24" id="KW-0564">Palmitate</keyword>
<keyword evidence="28" id="KW-0968">Cytoplasmic vesicle</keyword>
<dbReference type="EMBL" id="RHFK02000007">
    <property type="protein sequence ID" value="TWW72882.1"/>
    <property type="molecule type" value="Genomic_DNA"/>
</dbReference>
<evidence type="ECO:0000256" key="28">
    <source>
        <dbReference type="ARBA" id="ARBA00023329"/>
    </source>
</evidence>
<evidence type="ECO:0000313" key="32">
    <source>
        <dbReference type="EMBL" id="TWW72882.1"/>
    </source>
</evidence>
<keyword evidence="12" id="KW-0272">Extracellular matrix</keyword>
<evidence type="ECO:0000256" key="30">
    <source>
        <dbReference type="SAM" id="MobiDB-lite"/>
    </source>
</evidence>
<comment type="subcellular location">
    <subcellularLocation>
        <location evidence="1">Cell projection</location>
        <location evidence="1">Cilium</location>
    </subcellularLocation>
    <subcellularLocation>
        <location evidence="6">Cytoplasmic vesicle</location>
    </subcellularLocation>
    <subcellularLocation>
        <location evidence="8">Golgi apparatus</location>
    </subcellularLocation>
    <subcellularLocation>
        <location evidence="2">Mitochondrion inner membrane</location>
    </subcellularLocation>
    <subcellularLocation>
        <location evidence="9">Mitochondrion intermembrane space</location>
    </subcellularLocation>
    <subcellularLocation>
        <location evidence="3">Mitochondrion outer membrane</location>
    </subcellularLocation>
    <subcellularLocation>
        <location evidence="4">Rough endoplasmic reticulum</location>
    </subcellularLocation>
    <subcellularLocation>
        <location evidence="7">Secreted</location>
        <location evidence="7">Extracellular exosome</location>
    </subcellularLocation>
    <subcellularLocation>
        <location evidence="5">Secreted</location>
        <location evidence="5">Extracellular space</location>
        <location evidence="5">Extracellular matrix</location>
    </subcellularLocation>
</comment>
<feature type="region of interest" description="Disordered" evidence="30">
    <location>
        <begin position="1"/>
        <end position="20"/>
    </location>
</feature>
<protein>
    <recommendedName>
        <fullName evidence="10">Myocilin</fullName>
    </recommendedName>
</protein>
<proteinExistence type="predicted"/>
<comment type="caution">
    <text evidence="29">Lacks conserved residue(s) required for the propagation of feature annotation.</text>
</comment>
<keyword evidence="33" id="KW-1185">Reference proteome</keyword>
<evidence type="ECO:0000256" key="1">
    <source>
        <dbReference type="ARBA" id="ARBA00004138"/>
    </source>
</evidence>
<dbReference type="PANTHER" id="PTHR23192">
    <property type="entry name" value="OLFACTOMEDIN-RELATED"/>
    <property type="match status" value="1"/>
</dbReference>
<keyword evidence="16" id="KW-0999">Mitochondrion inner membrane</keyword>
<keyword evidence="23" id="KW-0472">Membrane</keyword>
<evidence type="ECO:0000313" key="33">
    <source>
        <dbReference type="Proteomes" id="UP000324091"/>
    </source>
</evidence>
<dbReference type="GO" id="GO:0005791">
    <property type="term" value="C:rough endoplasmic reticulum"/>
    <property type="evidence" value="ECO:0007669"/>
    <property type="project" value="UniProtKB-SubCell"/>
</dbReference>
<evidence type="ECO:0000256" key="18">
    <source>
        <dbReference type="ARBA" id="ARBA00022837"/>
    </source>
</evidence>
<keyword evidence="13" id="KW-0479">Metal-binding</keyword>
<dbReference type="Pfam" id="PF02191">
    <property type="entry name" value="OLF"/>
    <property type="match status" value="1"/>
</dbReference>
<evidence type="ECO:0000256" key="17">
    <source>
        <dbReference type="ARBA" id="ARBA00022824"/>
    </source>
</evidence>
<evidence type="ECO:0000256" key="24">
    <source>
        <dbReference type="ARBA" id="ARBA00023139"/>
    </source>
</evidence>
<evidence type="ECO:0000256" key="21">
    <source>
        <dbReference type="ARBA" id="ARBA00023069"/>
    </source>
</evidence>
<feature type="compositionally biased region" description="Polar residues" evidence="30">
    <location>
        <begin position="187"/>
        <end position="197"/>
    </location>
</feature>
<feature type="region of interest" description="Disordered" evidence="30">
    <location>
        <begin position="175"/>
        <end position="210"/>
    </location>
</feature>